<dbReference type="RefSeq" id="WP_076530625.1">
    <property type="nucleotide sequence ID" value="NZ_BMEH01000003.1"/>
</dbReference>
<dbReference type="InterPro" id="IPR051691">
    <property type="entry name" value="Metab_Enz_Cyan_OpOx_G3PDH"/>
</dbReference>
<dbReference type="STRING" id="1086013.SAMN05421774_103204"/>
<dbReference type="PANTHER" id="PTHR42949:SF3">
    <property type="entry name" value="ANAEROBIC GLYCEROL-3-PHOSPHATE DEHYDROGENASE SUBUNIT B"/>
    <property type="match status" value="1"/>
</dbReference>
<dbReference type="Proteomes" id="UP000186141">
    <property type="component" value="Unassembled WGS sequence"/>
</dbReference>
<sequence>MDSLPPVDLLIIGAGPAGLGAAATAAAAGLSVVVLDRATVAGGMPRLCGHSPFGMREFHRIMGGRAYAARLVATAERAGARILANHSAVQITAAGVHVATPDGVRCMAYRRLLLATGLREASRAARLLPGERPMRGILTTGALQGLAYGPGAGSGGLVPFQRPVVLGSELVAASALLTLRHLGIRPLALIEAGAHPVARWPVGLLPRLMGVPCHLNTRIIDIHGRDQVQAVALRHANGSVQRIDCDGLLLTGAFTPDSSLARMAGLRIDPASQGPEIDSFGRCSQPGIYAAGNVLRGVETAGWAWAEGQRTARAILRDLAGDLPPADTGLRIATTGPLRLCLPQNVIPGARHAAHPQLQLRVTRHVHGRLVLRDATGAELWSRRLTGWPERRILIAPARIPTLPSGETAILSITEQATR</sequence>
<dbReference type="Pfam" id="PF07992">
    <property type="entry name" value="Pyr_redox_2"/>
    <property type="match status" value="1"/>
</dbReference>
<dbReference type="SUPFAM" id="SSF51905">
    <property type="entry name" value="FAD/NAD(P)-binding domain"/>
    <property type="match status" value="1"/>
</dbReference>
<dbReference type="GO" id="GO:0016491">
    <property type="term" value="F:oxidoreductase activity"/>
    <property type="evidence" value="ECO:0007669"/>
    <property type="project" value="UniProtKB-KW"/>
</dbReference>
<dbReference type="AlphaFoldDB" id="A0A1N7N8W8"/>
<dbReference type="PRINTS" id="PR00368">
    <property type="entry name" value="FADPNR"/>
</dbReference>
<dbReference type="InterPro" id="IPR023753">
    <property type="entry name" value="FAD/NAD-binding_dom"/>
</dbReference>
<organism evidence="3 4">
    <name type="scientific">Gemmobacter megaterium</name>
    <dbReference type="NCBI Taxonomy" id="1086013"/>
    <lineage>
        <taxon>Bacteria</taxon>
        <taxon>Pseudomonadati</taxon>
        <taxon>Pseudomonadota</taxon>
        <taxon>Alphaproteobacteria</taxon>
        <taxon>Rhodobacterales</taxon>
        <taxon>Paracoccaceae</taxon>
        <taxon>Gemmobacter</taxon>
    </lineage>
</organism>
<dbReference type="PRINTS" id="PR00469">
    <property type="entry name" value="PNDRDTASEII"/>
</dbReference>
<evidence type="ECO:0000256" key="1">
    <source>
        <dbReference type="ARBA" id="ARBA00023002"/>
    </source>
</evidence>
<evidence type="ECO:0000313" key="4">
    <source>
        <dbReference type="Proteomes" id="UP000186141"/>
    </source>
</evidence>
<dbReference type="PANTHER" id="PTHR42949">
    <property type="entry name" value="ANAEROBIC GLYCEROL-3-PHOSPHATE DEHYDROGENASE SUBUNIT B"/>
    <property type="match status" value="1"/>
</dbReference>
<gene>
    <name evidence="3" type="ORF">SAMN05421774_103204</name>
</gene>
<proteinExistence type="predicted"/>
<dbReference type="InterPro" id="IPR036188">
    <property type="entry name" value="FAD/NAD-bd_sf"/>
</dbReference>
<dbReference type="EMBL" id="FTOT01000003">
    <property type="protein sequence ID" value="SIS94766.1"/>
    <property type="molecule type" value="Genomic_DNA"/>
</dbReference>
<dbReference type="OrthoDB" id="5287468at2"/>
<name>A0A1N7N8W8_9RHOB</name>
<reference evidence="3 4" key="1">
    <citation type="submission" date="2017-01" db="EMBL/GenBank/DDBJ databases">
        <authorList>
            <person name="Mah S.A."/>
            <person name="Swanson W.J."/>
            <person name="Moy G.W."/>
            <person name="Vacquier V.D."/>
        </authorList>
    </citation>
    <scope>NUCLEOTIDE SEQUENCE [LARGE SCALE GENOMIC DNA]</scope>
    <source>
        <strain evidence="3 4">DSM 26375</strain>
    </source>
</reference>
<evidence type="ECO:0000313" key="3">
    <source>
        <dbReference type="EMBL" id="SIS94766.1"/>
    </source>
</evidence>
<keyword evidence="4" id="KW-1185">Reference proteome</keyword>
<keyword evidence="1" id="KW-0560">Oxidoreductase</keyword>
<feature type="domain" description="FAD/NAD(P)-binding" evidence="2">
    <location>
        <begin position="8"/>
        <end position="308"/>
    </location>
</feature>
<accession>A0A1N7N8W8</accession>
<dbReference type="Gene3D" id="3.50.50.60">
    <property type="entry name" value="FAD/NAD(P)-binding domain"/>
    <property type="match status" value="2"/>
</dbReference>
<evidence type="ECO:0000259" key="2">
    <source>
        <dbReference type="Pfam" id="PF07992"/>
    </source>
</evidence>
<protein>
    <submittedName>
        <fullName evidence="3">Thioredoxin reductase</fullName>
    </submittedName>
</protein>